<evidence type="ECO:0000313" key="9">
    <source>
        <dbReference type="Proteomes" id="UP000807716"/>
    </source>
</evidence>
<evidence type="ECO:0000259" key="7">
    <source>
        <dbReference type="PROSITE" id="PS51203"/>
    </source>
</evidence>
<feature type="region of interest" description="Disordered" evidence="6">
    <location>
        <begin position="541"/>
        <end position="561"/>
    </location>
</feature>
<evidence type="ECO:0000256" key="4">
    <source>
        <dbReference type="ARBA" id="ARBA00022490"/>
    </source>
</evidence>
<evidence type="ECO:0000256" key="5">
    <source>
        <dbReference type="ARBA" id="ARBA00023242"/>
    </source>
</evidence>
<dbReference type="GO" id="GO:0005737">
    <property type="term" value="C:cytoplasm"/>
    <property type="evidence" value="ECO:0007669"/>
    <property type="project" value="UniProtKB-SubCell"/>
</dbReference>
<keyword evidence="9" id="KW-1185">Reference proteome</keyword>
<dbReference type="GO" id="GO:0005634">
    <property type="term" value="C:nucleus"/>
    <property type="evidence" value="ECO:0007669"/>
    <property type="project" value="UniProtKB-SubCell"/>
</dbReference>
<feature type="domain" description="CS" evidence="7">
    <location>
        <begin position="399"/>
        <end position="504"/>
    </location>
</feature>
<feature type="region of interest" description="Disordered" evidence="6">
    <location>
        <begin position="375"/>
        <end position="398"/>
    </location>
</feature>
<sequence length="818" mass="90419">MPPVHIPIRPDRSLINAKFEGYKLSFLEESRQRHMAIDTSPSGVVAPKVSARTKLSFREIQSRIRHNHLYPSWQGYRSNPQAAVDHLQDNKDGTLFVLDAEYMLIALHYEKTSKRLRSRKLIQIPKPATPLNFHLELPSVKPLSPDHVLVSDGSGRFYLVRTPVHGNGVIELVSWFCPPPPPQPSDSIDNPTEHERDDTTKKPTIASLTGDNMDDDWPTPCGLLDAKVYEVREASDKVSLEIKLVVHHTMQKPFYSAQPSPHHGTDPKTVFVVSLLTIPWENHPVAGAPGEAPVANDDNIDMQPPSSTPLPSGTCVLSTIVHALRGTEIPFYCALDPSGDGYILGSHTVFQPMTKAVEPQRSGVRYLEPGSSAMEVDGVDIPSSSDTLSHHDHPPTPEILQQPYVWTQTESDVTVCFALPQGTTKHAIQCQIASKDLTLHVHLLTAAAERSVDPSQWHLPRYDRFPFFDGVRTDECFWTIEARTGLLTLTLEKRHAKTRWPQLFDEAVDLNPVEETLDPSVLAEFRDALAKYTSDVVVGEGGLGSSSSSASETTPQGDRPAVIYPSLTQDAAEDIDKEGEAIRFAWVQGRVDRTSSDLITATTLAAGGHDWISEQFPSFEPHLLLEGGVEMPFQVPSVCLKHDVDGLVYRIQHVPQSSRASSLTSDGTTTTTSQSNYSNNNNNNNSGHLDLRLVHVSTFDALAFVQASKRERKFVMHDPQGRFCVIAETHRTVYVYLHTPGGQDQGEQQQGRKLVKHERQIVIDVSQMVQRAGSNQQLGSSKRAAEDRVEILGCQLIADGVLVILLEGTAGVLVLELL</sequence>
<dbReference type="SUPFAM" id="SSF49764">
    <property type="entry name" value="HSP20-like chaperones"/>
    <property type="match status" value="1"/>
</dbReference>
<evidence type="ECO:0000256" key="6">
    <source>
        <dbReference type="SAM" id="MobiDB-lite"/>
    </source>
</evidence>
<feature type="compositionally biased region" description="Basic and acidic residues" evidence="6">
    <location>
        <begin position="191"/>
        <end position="201"/>
    </location>
</feature>
<comment type="subcellular location">
    <subcellularLocation>
        <location evidence="2">Cytoplasm</location>
    </subcellularLocation>
    <subcellularLocation>
        <location evidence="1">Nucleus</location>
    </subcellularLocation>
</comment>
<dbReference type="InterPro" id="IPR008978">
    <property type="entry name" value="HSP20-like_chaperone"/>
</dbReference>
<comment type="caution">
    <text evidence="8">The sequence shown here is derived from an EMBL/GenBank/DDBJ whole genome shotgun (WGS) entry which is preliminary data.</text>
</comment>
<proteinExistence type="predicted"/>
<dbReference type="CDD" id="cd06467">
    <property type="entry name" value="p23_NUDC_like"/>
    <property type="match status" value="1"/>
</dbReference>
<dbReference type="Gene3D" id="2.60.40.790">
    <property type="match status" value="1"/>
</dbReference>
<dbReference type="AlphaFoldDB" id="A0A9P6Q2P4"/>
<dbReference type="PANTHER" id="PTHR21664:SF1">
    <property type="entry name" value="NUDC DOMAIN-CONTAINING PROTEIN 1"/>
    <property type="match status" value="1"/>
</dbReference>
<keyword evidence="4" id="KW-0963">Cytoplasm</keyword>
<evidence type="ECO:0000256" key="1">
    <source>
        <dbReference type="ARBA" id="ARBA00004123"/>
    </source>
</evidence>
<dbReference type="PROSITE" id="PS51203">
    <property type="entry name" value="CS"/>
    <property type="match status" value="1"/>
</dbReference>
<reference evidence="8" key="1">
    <citation type="journal article" date="2020" name="Fungal Divers.">
        <title>Resolving the Mortierellaceae phylogeny through synthesis of multi-gene phylogenetics and phylogenomics.</title>
        <authorList>
            <person name="Vandepol N."/>
            <person name="Liber J."/>
            <person name="Desiro A."/>
            <person name="Na H."/>
            <person name="Kennedy M."/>
            <person name="Barry K."/>
            <person name="Grigoriev I.V."/>
            <person name="Miller A.N."/>
            <person name="O'Donnell K."/>
            <person name="Stajich J.E."/>
            <person name="Bonito G."/>
        </authorList>
    </citation>
    <scope>NUCLEOTIDE SEQUENCE</scope>
    <source>
        <strain evidence="8">BC1065</strain>
    </source>
</reference>
<dbReference type="Pfam" id="PF04969">
    <property type="entry name" value="CS"/>
    <property type="match status" value="1"/>
</dbReference>
<dbReference type="Proteomes" id="UP000807716">
    <property type="component" value="Unassembled WGS sequence"/>
</dbReference>
<dbReference type="PANTHER" id="PTHR21664">
    <property type="entry name" value="CHRONIC MYELOGENOUS LEUKEMIA TUMOR ANTIGEN 66"/>
    <property type="match status" value="1"/>
</dbReference>
<organism evidence="8 9">
    <name type="scientific">Actinomortierella ambigua</name>
    <dbReference type="NCBI Taxonomy" id="1343610"/>
    <lineage>
        <taxon>Eukaryota</taxon>
        <taxon>Fungi</taxon>
        <taxon>Fungi incertae sedis</taxon>
        <taxon>Mucoromycota</taxon>
        <taxon>Mortierellomycotina</taxon>
        <taxon>Mortierellomycetes</taxon>
        <taxon>Mortierellales</taxon>
        <taxon>Mortierellaceae</taxon>
        <taxon>Actinomortierella</taxon>
    </lineage>
</organism>
<evidence type="ECO:0000256" key="2">
    <source>
        <dbReference type="ARBA" id="ARBA00004496"/>
    </source>
</evidence>
<gene>
    <name evidence="8" type="ORF">DFQ27_004606</name>
</gene>
<dbReference type="InterPro" id="IPR037895">
    <property type="entry name" value="NUDCD1"/>
</dbReference>
<accession>A0A9P6Q2P4</accession>
<feature type="region of interest" description="Disordered" evidence="6">
    <location>
        <begin position="658"/>
        <end position="684"/>
    </location>
</feature>
<feature type="compositionally biased region" description="Low complexity" evidence="6">
    <location>
        <begin position="661"/>
        <end position="684"/>
    </location>
</feature>
<evidence type="ECO:0000313" key="8">
    <source>
        <dbReference type="EMBL" id="KAG0258510.1"/>
    </source>
</evidence>
<dbReference type="OrthoDB" id="428655at2759"/>
<protein>
    <recommendedName>
        <fullName evidence="3">NudC domain-containing protein 1</fullName>
    </recommendedName>
</protein>
<dbReference type="InterPro" id="IPR007052">
    <property type="entry name" value="CS_dom"/>
</dbReference>
<dbReference type="EMBL" id="JAAAJB010000322">
    <property type="protein sequence ID" value="KAG0258510.1"/>
    <property type="molecule type" value="Genomic_DNA"/>
</dbReference>
<evidence type="ECO:0000256" key="3">
    <source>
        <dbReference type="ARBA" id="ARBA00018915"/>
    </source>
</evidence>
<keyword evidence="5" id="KW-0539">Nucleus</keyword>
<feature type="region of interest" description="Disordered" evidence="6">
    <location>
        <begin position="180"/>
        <end position="214"/>
    </location>
</feature>
<name>A0A9P6Q2P4_9FUNG</name>